<dbReference type="OrthoDB" id="9781621at2"/>
<sequence>MTPALTGVTPAGVLVSALASGRLPHVSGAIYDDRDAVELGDGRELPSEVRIWAAGFGAPDPAVRSAGQAGRGAGHPLNEQPGPAAKERCGAVSCERARRPGDADADRAGHVDGELDGVLAMRVDDARTTDLYLVRNPDELTCIDSEIALTLR</sequence>
<dbReference type="EMBL" id="SMKZ01000008">
    <property type="protein sequence ID" value="TDE12205.1"/>
    <property type="molecule type" value="Genomic_DNA"/>
</dbReference>
<keyword evidence="3" id="KW-1185">Reference proteome</keyword>
<evidence type="ECO:0000313" key="2">
    <source>
        <dbReference type="EMBL" id="TDE12205.1"/>
    </source>
</evidence>
<name>A0A4R5DMS6_9ACTN</name>
<feature type="region of interest" description="Disordered" evidence="1">
    <location>
        <begin position="62"/>
        <end position="85"/>
    </location>
</feature>
<dbReference type="AlphaFoldDB" id="A0A4R5DMS6"/>
<dbReference type="Proteomes" id="UP000294739">
    <property type="component" value="Unassembled WGS sequence"/>
</dbReference>
<evidence type="ECO:0000256" key="1">
    <source>
        <dbReference type="SAM" id="MobiDB-lite"/>
    </source>
</evidence>
<comment type="caution">
    <text evidence="2">The sequence shown here is derived from an EMBL/GenBank/DDBJ whole genome shotgun (WGS) entry which is preliminary data.</text>
</comment>
<protein>
    <submittedName>
        <fullName evidence="2">Uncharacterized protein</fullName>
    </submittedName>
</protein>
<proteinExistence type="predicted"/>
<organism evidence="2 3">
    <name type="scientific">Jiangella asiatica</name>
    <dbReference type="NCBI Taxonomy" id="2530372"/>
    <lineage>
        <taxon>Bacteria</taxon>
        <taxon>Bacillati</taxon>
        <taxon>Actinomycetota</taxon>
        <taxon>Actinomycetes</taxon>
        <taxon>Jiangellales</taxon>
        <taxon>Jiangellaceae</taxon>
        <taxon>Jiangella</taxon>
    </lineage>
</organism>
<accession>A0A4R5DMS6</accession>
<dbReference type="InParanoid" id="A0A4R5DMS6"/>
<dbReference type="RefSeq" id="WP_131893130.1">
    <property type="nucleotide sequence ID" value="NZ_SMKZ01000008.1"/>
</dbReference>
<reference evidence="2 3" key="1">
    <citation type="submission" date="2019-03" db="EMBL/GenBank/DDBJ databases">
        <title>Draft genome sequences of novel Actinobacteria.</title>
        <authorList>
            <person name="Sahin N."/>
            <person name="Ay H."/>
            <person name="Saygin H."/>
        </authorList>
    </citation>
    <scope>NUCLEOTIDE SEQUENCE [LARGE SCALE GENOMIC DNA]</scope>
    <source>
        <strain evidence="2 3">5K138</strain>
    </source>
</reference>
<gene>
    <name evidence="2" type="ORF">E1269_07905</name>
</gene>
<evidence type="ECO:0000313" key="3">
    <source>
        <dbReference type="Proteomes" id="UP000294739"/>
    </source>
</evidence>